<dbReference type="Gramene" id="KCW80128">
    <property type="protein sequence ID" value="KCW80128"/>
    <property type="gene ID" value="EUGRSUZ_C01460"/>
</dbReference>
<accession>A0A059CNU1</accession>
<proteinExistence type="predicted"/>
<dbReference type="AlphaFoldDB" id="A0A059CNU1"/>
<keyword evidence="1" id="KW-0472">Membrane</keyword>
<evidence type="ECO:0000256" key="1">
    <source>
        <dbReference type="SAM" id="Phobius"/>
    </source>
</evidence>
<protein>
    <submittedName>
        <fullName evidence="2">Uncharacterized protein</fullName>
    </submittedName>
</protein>
<evidence type="ECO:0000313" key="2">
    <source>
        <dbReference type="EMBL" id="KCW80128.1"/>
    </source>
</evidence>
<keyword evidence="1" id="KW-1133">Transmembrane helix</keyword>
<name>A0A059CNU1_EUCGR</name>
<feature type="transmembrane region" description="Helical" evidence="1">
    <location>
        <begin position="41"/>
        <end position="64"/>
    </location>
</feature>
<keyword evidence="1" id="KW-0812">Transmembrane</keyword>
<reference evidence="2" key="1">
    <citation type="submission" date="2013-07" db="EMBL/GenBank/DDBJ databases">
        <title>The genome of Eucalyptus grandis.</title>
        <authorList>
            <person name="Schmutz J."/>
            <person name="Hayes R."/>
            <person name="Myburg A."/>
            <person name="Tuskan G."/>
            <person name="Grattapaglia D."/>
            <person name="Rokhsar D.S."/>
        </authorList>
    </citation>
    <scope>NUCLEOTIDE SEQUENCE</scope>
    <source>
        <tissue evidence="2">Leaf extractions</tissue>
    </source>
</reference>
<dbReference type="InParanoid" id="A0A059CNU1"/>
<dbReference type="EMBL" id="KK198755">
    <property type="protein sequence ID" value="KCW80128.1"/>
    <property type="molecule type" value="Genomic_DNA"/>
</dbReference>
<organism evidence="2">
    <name type="scientific">Eucalyptus grandis</name>
    <name type="common">Flooded gum</name>
    <dbReference type="NCBI Taxonomy" id="71139"/>
    <lineage>
        <taxon>Eukaryota</taxon>
        <taxon>Viridiplantae</taxon>
        <taxon>Streptophyta</taxon>
        <taxon>Embryophyta</taxon>
        <taxon>Tracheophyta</taxon>
        <taxon>Spermatophyta</taxon>
        <taxon>Magnoliopsida</taxon>
        <taxon>eudicotyledons</taxon>
        <taxon>Gunneridae</taxon>
        <taxon>Pentapetalae</taxon>
        <taxon>rosids</taxon>
        <taxon>malvids</taxon>
        <taxon>Myrtales</taxon>
        <taxon>Myrtaceae</taxon>
        <taxon>Myrtoideae</taxon>
        <taxon>Eucalypteae</taxon>
        <taxon>Eucalyptus</taxon>
    </lineage>
</organism>
<gene>
    <name evidence="2" type="ORF">EUGRSUZ_C01460</name>
</gene>
<sequence>MRAWVGVDGRSAVPPQTAVQHSAAQCQHLCMAAIFSDWDRILFYIIAYSSLPFLYFSSSCPLLFTAII</sequence>